<evidence type="ECO:0000313" key="1">
    <source>
        <dbReference type="EMBL" id="KNZ51748.1"/>
    </source>
</evidence>
<keyword evidence="2" id="KW-1185">Reference proteome</keyword>
<dbReference type="VEuPathDB" id="FungiDB:VP01_382g5"/>
<organism evidence="1 2">
    <name type="scientific">Puccinia sorghi</name>
    <dbReference type="NCBI Taxonomy" id="27349"/>
    <lineage>
        <taxon>Eukaryota</taxon>
        <taxon>Fungi</taxon>
        <taxon>Dikarya</taxon>
        <taxon>Basidiomycota</taxon>
        <taxon>Pucciniomycotina</taxon>
        <taxon>Pucciniomycetes</taxon>
        <taxon>Pucciniales</taxon>
        <taxon>Pucciniaceae</taxon>
        <taxon>Puccinia</taxon>
    </lineage>
</organism>
<dbReference type="OrthoDB" id="2507256at2759"/>
<evidence type="ECO:0000313" key="2">
    <source>
        <dbReference type="Proteomes" id="UP000037035"/>
    </source>
</evidence>
<sequence>MIRWANIYVKSGEKWPLFVQKKIQYIYIYTYISLFGDSSKASVRVELMTKSQVFEQINQCEKKYMDVKMFEENTGTGIKKKNCGPQAVYEVLKNKCPCYHCLDALFCNKANFTSLFVSDHLRPAWEIIKQ</sequence>
<proteinExistence type="predicted"/>
<comment type="caution">
    <text evidence="1">The sequence shown here is derived from an EMBL/GenBank/DDBJ whole genome shotgun (WGS) entry which is preliminary data.</text>
</comment>
<accession>A0A0L6UT86</accession>
<dbReference type="EMBL" id="LAVV01008868">
    <property type="protein sequence ID" value="KNZ51748.1"/>
    <property type="molecule type" value="Genomic_DNA"/>
</dbReference>
<reference evidence="1 2" key="1">
    <citation type="submission" date="2015-08" db="EMBL/GenBank/DDBJ databases">
        <title>Next Generation Sequencing and Analysis of the Genome of Puccinia sorghi L Schw, the Causal Agent of Maize Common Rust.</title>
        <authorList>
            <person name="Rochi L."/>
            <person name="Burguener G."/>
            <person name="Darino M."/>
            <person name="Turjanski A."/>
            <person name="Kreff E."/>
            <person name="Dieguez M.J."/>
            <person name="Sacco F."/>
        </authorList>
    </citation>
    <scope>NUCLEOTIDE SEQUENCE [LARGE SCALE GENOMIC DNA]</scope>
    <source>
        <strain evidence="1 2">RO10H11247</strain>
    </source>
</reference>
<dbReference type="AlphaFoldDB" id="A0A0L6UT86"/>
<name>A0A0L6UT86_9BASI</name>
<gene>
    <name evidence="1" type="ORF">VP01_382g5</name>
</gene>
<protein>
    <submittedName>
        <fullName evidence="1">Uncharacterized protein</fullName>
    </submittedName>
</protein>
<dbReference type="Proteomes" id="UP000037035">
    <property type="component" value="Unassembled WGS sequence"/>
</dbReference>